<name>A0ABV4X066_9CYAN</name>
<reference evidence="4 5" key="1">
    <citation type="submission" date="2024-09" db="EMBL/GenBank/DDBJ databases">
        <title>Floridaenema gen nov. (Aerosakkonemataceae, Aerosakkonematales ord. nov., Cyanobacteria) from benthic tropical and subtropical fresh waters, with the description of four new species.</title>
        <authorList>
            <person name="Moretto J.A."/>
            <person name="Berthold D.E."/>
            <person name="Lefler F.W."/>
            <person name="Huang I.-S."/>
            <person name="Laughinghouse H. IV."/>
        </authorList>
    </citation>
    <scope>NUCLEOTIDE SEQUENCE [LARGE SCALE GENOMIC DNA]</scope>
    <source>
        <strain evidence="4 5">BLCC-F46</strain>
    </source>
</reference>
<dbReference type="EMBL" id="JBHFNQ010000041">
    <property type="protein sequence ID" value="MFB2876169.1"/>
    <property type="molecule type" value="Genomic_DNA"/>
</dbReference>
<comment type="caution">
    <text evidence="4">The sequence shown here is derived from an EMBL/GenBank/DDBJ whole genome shotgun (WGS) entry which is preliminary data.</text>
</comment>
<feature type="domain" description="CHAT" evidence="3">
    <location>
        <begin position="729"/>
        <end position="1045"/>
    </location>
</feature>
<dbReference type="SUPFAM" id="SSF48452">
    <property type="entry name" value="TPR-like"/>
    <property type="match status" value="2"/>
</dbReference>
<keyword evidence="5" id="KW-1185">Reference proteome</keyword>
<evidence type="ECO:0000313" key="4">
    <source>
        <dbReference type="EMBL" id="MFB2876169.1"/>
    </source>
</evidence>
<dbReference type="InterPro" id="IPR011990">
    <property type="entry name" value="TPR-like_helical_dom_sf"/>
</dbReference>
<dbReference type="SMART" id="SM00028">
    <property type="entry name" value="TPR"/>
    <property type="match status" value="2"/>
</dbReference>
<organism evidence="4 5">
    <name type="scientific">Floridaenema aerugineum BLCC-F46</name>
    <dbReference type="NCBI Taxonomy" id="3153654"/>
    <lineage>
        <taxon>Bacteria</taxon>
        <taxon>Bacillati</taxon>
        <taxon>Cyanobacteriota</taxon>
        <taxon>Cyanophyceae</taxon>
        <taxon>Oscillatoriophycideae</taxon>
        <taxon>Aerosakkonematales</taxon>
        <taxon>Aerosakkonemataceae</taxon>
        <taxon>Floridanema</taxon>
        <taxon>Floridanema aerugineum</taxon>
    </lineage>
</organism>
<dbReference type="InterPro" id="IPR024983">
    <property type="entry name" value="CHAT_dom"/>
</dbReference>
<protein>
    <submittedName>
        <fullName evidence="4">CHAT domain-containing protein</fullName>
    </submittedName>
</protein>
<evidence type="ECO:0000256" key="1">
    <source>
        <dbReference type="PROSITE-ProRule" id="PRU00339"/>
    </source>
</evidence>
<gene>
    <name evidence="4" type="ORF">ACE1CC_04685</name>
</gene>
<feature type="repeat" description="TPR" evidence="1">
    <location>
        <begin position="417"/>
        <end position="450"/>
    </location>
</feature>
<dbReference type="Proteomes" id="UP001576774">
    <property type="component" value="Unassembled WGS sequence"/>
</dbReference>
<accession>A0ABV4X066</accession>
<keyword evidence="1" id="KW-0802">TPR repeat</keyword>
<dbReference type="Pfam" id="PF12770">
    <property type="entry name" value="CHAT"/>
    <property type="match status" value="1"/>
</dbReference>
<evidence type="ECO:0000256" key="2">
    <source>
        <dbReference type="SAM" id="MobiDB-lite"/>
    </source>
</evidence>
<evidence type="ECO:0000313" key="5">
    <source>
        <dbReference type="Proteomes" id="UP001576774"/>
    </source>
</evidence>
<dbReference type="Gene3D" id="1.25.40.10">
    <property type="entry name" value="Tetratricopeptide repeat domain"/>
    <property type="match status" value="2"/>
</dbReference>
<dbReference type="RefSeq" id="WP_413269309.1">
    <property type="nucleotide sequence ID" value="NZ_JBHFNQ010000041.1"/>
</dbReference>
<proteinExistence type="predicted"/>
<dbReference type="InterPro" id="IPR019734">
    <property type="entry name" value="TPR_rpt"/>
</dbReference>
<evidence type="ECO:0000259" key="3">
    <source>
        <dbReference type="Pfam" id="PF12770"/>
    </source>
</evidence>
<sequence>MNNKKYENDKQYQQECIGFLLKVLEIVLSANQQVVYKLLLTNMDKLDNNFPQLLRNWATTTLSTQTLDKALSTTAAISIFCEIIQGFPGGSIANNQEIAIAGCESVLQFFNSKIIPEQWAVPIAQFRAGTQAILANAYLNRREGERVNNLEQAIAYGEDALKVYSQETVPQQWASTYTTLAIAYSQSLWEDRTHYFERAIICCKKALQVYTREAFPKLWAEAQNNLALVYYQRIYGNPLENVELAITCCKNSLQVHTREDFPKDWAKTTINLATAYRHRLEGKRVDNLQEAITLYQEVLNFIDVEIFPEEWTKAQVNLGAVYQEQAYLYLESEGKESLKEAIEYWIKAVEYFKFESFEESLAIPLPLIRAIASAILTDEDWDISLNDDQLENLDEVINCWEKALQVSKHEFFPEEWAAIYINLGNAYKKRHRIPEAIESFQYVLDFYTPIAFPQECLRIGRILGNLAFIHGFLLEATKAYAAAINALEQLRASVISDSHRKTIVAVFLNLYENMVQACINTGQLNKAIETVERSRSKRLVDLMASNDLYSGGEIPPEVQELLRQYEALQKQIDSERFCNNSDINRGFMETRSSAQDRAAFQAYNEAIDILEKQKDQVFEQIRGLDPVLAGEIQVSAPDFARMQKLIDRPTTAILSFYTTTDNTYIFILRQNQSTPDLHTCEGQGIETLQNWILQNWLQPYYNDKDTWQSQLGDFLAELAQRLQINNLISCYLQGIEELILVPHLLLHQIPLAALPIEDTEHSYLGDKFLIRYVPSCQVLEFCQERENRHPIGGSLNYGIVADATEDLACASFEAEQIAHLFDIPESQHLKGRSQATKSNYRQLASQVQLLHSCHHAESRLDKPLESILKLGDGTLTLGELLTPGWRLPNLSDVFLSCCETNLGVPESLADEILTLSTGFLCAGARSVISTHWSVDDLATALFSIFYYQHRKEGKSRPEALQQAQKKLRSLTQEDIKSLSQKVQTKRQEARKQRKQHPPGSADYLKWDGEYRKYAGVTVKIDKVKTYSNDEPYSHPRYWAAFTCSGLR</sequence>
<dbReference type="PROSITE" id="PS50005">
    <property type="entry name" value="TPR"/>
    <property type="match status" value="1"/>
</dbReference>
<dbReference type="PANTHER" id="PTHR10098">
    <property type="entry name" value="RAPSYN-RELATED"/>
    <property type="match status" value="1"/>
</dbReference>
<feature type="region of interest" description="Disordered" evidence="2">
    <location>
        <begin position="979"/>
        <end position="1003"/>
    </location>
</feature>
<dbReference type="PANTHER" id="PTHR10098:SF108">
    <property type="entry name" value="TETRATRICOPEPTIDE REPEAT PROTEIN 28"/>
    <property type="match status" value="1"/>
</dbReference>